<dbReference type="AlphaFoldDB" id="A0AAJ7DZ82"/>
<gene>
    <name evidence="2" type="primary">LOC105365394</name>
</gene>
<name>A0AAJ7DZ82_9HYME</name>
<dbReference type="GeneID" id="105365394"/>
<sequence>MQIASTCKGCSCDKCETLKDKNPTDAKLNNEKCQNGQFNRHRALARSRPTKMKIRYTYGNHHRLDHTYAAVANVNDVLYLKPIKNSNLEPTNQWFKKHNSLFNAEEKQILTVETNHHLKSNFNESKECQVDESGDELFFGSIKNETDEINLKSTWLRNLCLEYQPSKNFPNSQVQEIIHLDETMREKHTQFHFSRINGTLKQYQKNKKVNKSKTEVSSFVGNGKVTKSVQEDKKRWIAALALIELAQSK</sequence>
<reference evidence="2" key="1">
    <citation type="submission" date="2025-08" db="UniProtKB">
        <authorList>
            <consortium name="RefSeq"/>
        </authorList>
    </citation>
    <scope>IDENTIFICATION</scope>
</reference>
<proteinExistence type="predicted"/>
<dbReference type="KEGG" id="csol:105365394"/>
<accession>A0AAJ7DZ82</accession>
<dbReference type="RefSeq" id="XP_011501838.1">
    <property type="nucleotide sequence ID" value="XM_011503536.1"/>
</dbReference>
<dbReference type="Proteomes" id="UP000695007">
    <property type="component" value="Unplaced"/>
</dbReference>
<protein>
    <submittedName>
        <fullName evidence="2">Uncharacterized protein LOC105365394</fullName>
    </submittedName>
</protein>
<organism evidence="1 2">
    <name type="scientific">Ceratosolen solmsi marchali</name>
    <dbReference type="NCBI Taxonomy" id="326594"/>
    <lineage>
        <taxon>Eukaryota</taxon>
        <taxon>Metazoa</taxon>
        <taxon>Ecdysozoa</taxon>
        <taxon>Arthropoda</taxon>
        <taxon>Hexapoda</taxon>
        <taxon>Insecta</taxon>
        <taxon>Pterygota</taxon>
        <taxon>Neoptera</taxon>
        <taxon>Endopterygota</taxon>
        <taxon>Hymenoptera</taxon>
        <taxon>Apocrita</taxon>
        <taxon>Proctotrupomorpha</taxon>
        <taxon>Chalcidoidea</taxon>
        <taxon>Agaonidae</taxon>
        <taxon>Agaoninae</taxon>
        <taxon>Ceratosolen</taxon>
    </lineage>
</organism>
<evidence type="ECO:0000313" key="1">
    <source>
        <dbReference type="Proteomes" id="UP000695007"/>
    </source>
</evidence>
<evidence type="ECO:0000313" key="2">
    <source>
        <dbReference type="RefSeq" id="XP_011501838.1"/>
    </source>
</evidence>
<keyword evidence="1" id="KW-1185">Reference proteome</keyword>